<dbReference type="EMBL" id="JAUEPU010000015">
    <property type="protein sequence ID" value="KAK0496482.1"/>
    <property type="molecule type" value="Genomic_DNA"/>
</dbReference>
<sequence>MTEIEAKERTFLYVDGVMICLGEQIPSVRAMCEMREGWSPFQVIHSATEHRSTSKFEDVPICIASLLGKDITTIVSTSDAEQRMTNFYMLMRKVPIGMLWLKSEKLTKIPFRWALIDFNFQGWEDGICDAAGLHVRIQGFMLAESEIERHSPDSMLPPVFNIVSAKAGNIVCQVGINDRKRISLQHNKLALIHKPRTQDIPPNVVIVAVDQTV</sequence>
<dbReference type="Proteomes" id="UP001175228">
    <property type="component" value="Unassembled WGS sequence"/>
</dbReference>
<evidence type="ECO:0000313" key="1">
    <source>
        <dbReference type="EMBL" id="KAK0496482.1"/>
    </source>
</evidence>
<proteinExistence type="predicted"/>
<dbReference type="AlphaFoldDB" id="A0AA39UNE7"/>
<reference evidence="1" key="1">
    <citation type="submission" date="2023-06" db="EMBL/GenBank/DDBJ databases">
        <authorList>
            <consortium name="Lawrence Berkeley National Laboratory"/>
            <person name="Ahrendt S."/>
            <person name="Sahu N."/>
            <person name="Indic B."/>
            <person name="Wong-Bajracharya J."/>
            <person name="Merenyi Z."/>
            <person name="Ke H.-M."/>
            <person name="Monk M."/>
            <person name="Kocsube S."/>
            <person name="Drula E."/>
            <person name="Lipzen A."/>
            <person name="Balint B."/>
            <person name="Henrissat B."/>
            <person name="Andreopoulos B."/>
            <person name="Martin F.M."/>
            <person name="Harder C.B."/>
            <person name="Rigling D."/>
            <person name="Ford K.L."/>
            <person name="Foster G.D."/>
            <person name="Pangilinan J."/>
            <person name="Papanicolaou A."/>
            <person name="Barry K."/>
            <person name="LaButti K."/>
            <person name="Viragh M."/>
            <person name="Koriabine M."/>
            <person name="Yan M."/>
            <person name="Riley R."/>
            <person name="Champramary S."/>
            <person name="Plett K.L."/>
            <person name="Tsai I.J."/>
            <person name="Slot J."/>
            <person name="Sipos G."/>
            <person name="Plett J."/>
            <person name="Nagy L.G."/>
            <person name="Grigoriev I.V."/>
        </authorList>
    </citation>
    <scope>NUCLEOTIDE SEQUENCE</scope>
    <source>
        <strain evidence="1">HWK02</strain>
    </source>
</reference>
<gene>
    <name evidence="1" type="ORF">EDD18DRAFT_1353250</name>
</gene>
<organism evidence="1 2">
    <name type="scientific">Armillaria luteobubalina</name>
    <dbReference type="NCBI Taxonomy" id="153913"/>
    <lineage>
        <taxon>Eukaryota</taxon>
        <taxon>Fungi</taxon>
        <taxon>Dikarya</taxon>
        <taxon>Basidiomycota</taxon>
        <taxon>Agaricomycotina</taxon>
        <taxon>Agaricomycetes</taxon>
        <taxon>Agaricomycetidae</taxon>
        <taxon>Agaricales</taxon>
        <taxon>Marasmiineae</taxon>
        <taxon>Physalacriaceae</taxon>
        <taxon>Armillaria</taxon>
    </lineage>
</organism>
<protein>
    <submittedName>
        <fullName evidence="1">Uncharacterized protein</fullName>
    </submittedName>
</protein>
<comment type="caution">
    <text evidence="1">The sequence shown here is derived from an EMBL/GenBank/DDBJ whole genome shotgun (WGS) entry which is preliminary data.</text>
</comment>
<accession>A0AA39UNE7</accession>
<dbReference type="PANTHER" id="PTHR39596">
    <property type="match status" value="1"/>
</dbReference>
<dbReference type="PANTHER" id="PTHR39596:SF2">
    <property type="entry name" value="HET DOMAIN PROTEIN (AFU_ORTHOLOGUE AFUA_1G17550)-RELATED"/>
    <property type="match status" value="1"/>
</dbReference>
<name>A0AA39UNE7_9AGAR</name>
<keyword evidence="2" id="KW-1185">Reference proteome</keyword>
<evidence type="ECO:0000313" key="2">
    <source>
        <dbReference type="Proteomes" id="UP001175228"/>
    </source>
</evidence>